<keyword evidence="1" id="KW-0472">Membrane</keyword>
<feature type="transmembrane region" description="Helical" evidence="1">
    <location>
        <begin position="154"/>
        <end position="171"/>
    </location>
</feature>
<feature type="transmembrane region" description="Helical" evidence="1">
    <location>
        <begin position="58"/>
        <end position="77"/>
    </location>
</feature>
<proteinExistence type="predicted"/>
<evidence type="ECO:0000313" key="3">
    <source>
        <dbReference type="Proteomes" id="UP001460888"/>
    </source>
</evidence>
<feature type="transmembrane region" description="Helical" evidence="1">
    <location>
        <begin position="132"/>
        <end position="148"/>
    </location>
</feature>
<feature type="transmembrane region" description="Helical" evidence="1">
    <location>
        <begin position="200"/>
        <end position="222"/>
    </location>
</feature>
<reference evidence="2 3" key="1">
    <citation type="submission" date="2013-03" db="EMBL/GenBank/DDBJ databases">
        <title>Salinisphaera dokdonensis CL-ES53 Genome Sequencing.</title>
        <authorList>
            <person name="Li C."/>
            <person name="Lai Q."/>
            <person name="Shao Z."/>
        </authorList>
    </citation>
    <scope>NUCLEOTIDE SEQUENCE [LARGE SCALE GENOMIC DNA]</scope>
    <source>
        <strain evidence="2 3">CL-ES53</strain>
    </source>
</reference>
<feature type="transmembrane region" description="Helical" evidence="1">
    <location>
        <begin position="324"/>
        <end position="346"/>
    </location>
</feature>
<comment type="caution">
    <text evidence="2">The sequence shown here is derived from an EMBL/GenBank/DDBJ whole genome shotgun (WGS) entry which is preliminary data.</text>
</comment>
<feature type="transmembrane region" description="Helical" evidence="1">
    <location>
        <begin position="263"/>
        <end position="283"/>
    </location>
</feature>
<dbReference type="Proteomes" id="UP001460888">
    <property type="component" value="Unassembled WGS sequence"/>
</dbReference>
<accession>A0ABV2AVW8</accession>
<keyword evidence="1" id="KW-0812">Transmembrane</keyword>
<evidence type="ECO:0000256" key="1">
    <source>
        <dbReference type="SAM" id="Phobius"/>
    </source>
</evidence>
<protein>
    <recommendedName>
        <fullName evidence="4">Glycosyltransferase RgtA/B/C/D-like domain-containing protein</fullName>
    </recommendedName>
</protein>
<name>A0ABV2AVW8_9GAMM</name>
<organism evidence="2 3">
    <name type="scientific">Salinisphaera dokdonensis CL-ES53</name>
    <dbReference type="NCBI Taxonomy" id="1304272"/>
    <lineage>
        <taxon>Bacteria</taxon>
        <taxon>Pseudomonadati</taxon>
        <taxon>Pseudomonadota</taxon>
        <taxon>Gammaproteobacteria</taxon>
        <taxon>Salinisphaerales</taxon>
        <taxon>Salinisphaeraceae</taxon>
        <taxon>Salinisphaera</taxon>
    </lineage>
</organism>
<keyword evidence="3" id="KW-1185">Reference proteome</keyword>
<evidence type="ECO:0000313" key="2">
    <source>
        <dbReference type="EMBL" id="MES1927730.1"/>
    </source>
</evidence>
<dbReference type="EMBL" id="APND01000001">
    <property type="protein sequence ID" value="MES1927730.1"/>
    <property type="molecule type" value="Genomic_DNA"/>
</dbReference>
<sequence length="381" mass="42886">MLYLVWSSIIFKVLIMFTHESINLFGRADISDYWDYFAGNPHWLSIFDDGSIKRLSDFYASLYGGPLYALFSASSYVAIRSINIILTTFGCIFTFKVFEIILRRPVSWGGAVLLLFWPDLIRFSMELGRMPVTVFLVAITVWLVLVIYTSGRVAPFKSLLLLVLAIALTLLRPPYGFIVFGLVTSLMLLAAWRIRATKRGAFALLVLIPVLGATFLGGAFAYNQVARKGQMIDVEVLQQRSERDLDAGSEYLKGLSIRNPADLVWYTPLFGFYFLYSPLPWSAPSFNPFYFGAMAESMLLLWLSWLAFKRRARRYARGLPHRTALLALVGTLVLSGMLFGSGVSVAGQAVRYRLPLVVLAIPFLVYFSNRKNVLSHPPPHA</sequence>
<feature type="transmembrane region" description="Helical" evidence="1">
    <location>
        <begin position="352"/>
        <end position="369"/>
    </location>
</feature>
<keyword evidence="1" id="KW-1133">Transmembrane helix</keyword>
<feature type="transmembrane region" description="Helical" evidence="1">
    <location>
        <begin position="289"/>
        <end position="308"/>
    </location>
</feature>
<evidence type="ECO:0008006" key="4">
    <source>
        <dbReference type="Google" id="ProtNLM"/>
    </source>
</evidence>
<gene>
    <name evidence="2" type="ORF">SADO_00700</name>
</gene>